<keyword evidence="2" id="KW-0812">Transmembrane</keyword>
<feature type="transmembrane region" description="Helical" evidence="2">
    <location>
        <begin position="184"/>
        <end position="204"/>
    </location>
</feature>
<protein>
    <recommendedName>
        <fullName evidence="5">DUF4386 family protein</fullName>
    </recommendedName>
</protein>
<evidence type="ECO:0000313" key="4">
    <source>
        <dbReference type="Proteomes" id="UP000271469"/>
    </source>
</evidence>
<feature type="compositionally biased region" description="Low complexity" evidence="1">
    <location>
        <begin position="1"/>
        <end position="12"/>
    </location>
</feature>
<dbReference type="OrthoDB" id="5143210at2"/>
<keyword evidence="2" id="KW-0472">Membrane</keyword>
<feature type="transmembrane region" description="Helical" evidence="2">
    <location>
        <begin position="75"/>
        <end position="95"/>
    </location>
</feature>
<feature type="region of interest" description="Disordered" evidence="1">
    <location>
        <begin position="1"/>
        <end position="21"/>
    </location>
</feature>
<keyword evidence="4" id="KW-1185">Reference proteome</keyword>
<evidence type="ECO:0000256" key="2">
    <source>
        <dbReference type="SAM" id="Phobius"/>
    </source>
</evidence>
<organism evidence="3 4">
    <name type="scientific">Gordonia insulae</name>
    <dbReference type="NCBI Taxonomy" id="2420509"/>
    <lineage>
        <taxon>Bacteria</taxon>
        <taxon>Bacillati</taxon>
        <taxon>Actinomycetota</taxon>
        <taxon>Actinomycetes</taxon>
        <taxon>Mycobacteriales</taxon>
        <taxon>Gordoniaceae</taxon>
        <taxon>Gordonia</taxon>
    </lineage>
</organism>
<dbReference type="AlphaFoldDB" id="A0A3G8JVA1"/>
<evidence type="ECO:0000313" key="3">
    <source>
        <dbReference type="EMBL" id="AZG48705.1"/>
    </source>
</evidence>
<feature type="transmembrane region" description="Helical" evidence="2">
    <location>
        <begin position="33"/>
        <end position="55"/>
    </location>
</feature>
<name>A0A3G8JVA1_9ACTN</name>
<feature type="transmembrane region" description="Helical" evidence="2">
    <location>
        <begin position="153"/>
        <end position="177"/>
    </location>
</feature>
<proteinExistence type="predicted"/>
<dbReference type="Proteomes" id="UP000271469">
    <property type="component" value="Chromosome"/>
</dbReference>
<accession>A0A3G8JVA1</accession>
<reference evidence="3 4" key="1">
    <citation type="submission" date="2018-11" db="EMBL/GenBank/DDBJ databases">
        <title>Gordonia insulae sp. nov., isolated from an island soil.</title>
        <authorList>
            <person name="Kim Y.S."/>
            <person name="Kim S.B."/>
        </authorList>
    </citation>
    <scope>NUCLEOTIDE SEQUENCE [LARGE SCALE GENOMIC DNA]</scope>
    <source>
        <strain evidence="3 4">MMS17-SY073</strain>
    </source>
</reference>
<dbReference type="RefSeq" id="WP_124710871.1">
    <property type="nucleotide sequence ID" value="NZ_CP033972.1"/>
</dbReference>
<dbReference type="KEGG" id="gom:D7316_05326"/>
<feature type="transmembrane region" description="Helical" evidence="2">
    <location>
        <begin position="107"/>
        <end position="133"/>
    </location>
</feature>
<dbReference type="EMBL" id="CP033972">
    <property type="protein sequence ID" value="AZG48705.1"/>
    <property type="molecule type" value="Genomic_DNA"/>
</dbReference>
<gene>
    <name evidence="3" type="ORF">D7316_05326</name>
</gene>
<sequence length="235" mass="24305">MTHTTHISTTAHIESDDTPGPFRSPSWPALRRLTGAALVAGGVTCIAGGTLHPIVAGKAHSVAALHGAGAPWAQILLAVGTTLLLLGLPGMYAWLAPRIGVAGFVGVVAYFVGNLVTATGHLTVELFVAYPFAHDPATAWIIAGDDTMVGTTAFAMLNTVGGLVMLAGMGLLGASLIRNRAVPLWIGVLTLVGMVGFMVPLPAVEGFSGFIYEAPRGIAVIAIGILMLRNRLHER</sequence>
<keyword evidence="2" id="KW-1133">Transmembrane helix</keyword>
<evidence type="ECO:0008006" key="5">
    <source>
        <dbReference type="Google" id="ProtNLM"/>
    </source>
</evidence>
<evidence type="ECO:0000256" key="1">
    <source>
        <dbReference type="SAM" id="MobiDB-lite"/>
    </source>
</evidence>
<feature type="transmembrane region" description="Helical" evidence="2">
    <location>
        <begin position="210"/>
        <end position="228"/>
    </location>
</feature>